<dbReference type="GO" id="GO:1990871">
    <property type="term" value="C:Vma12-Vma22 assembly complex"/>
    <property type="evidence" value="ECO:0007669"/>
    <property type="project" value="TreeGrafter"/>
</dbReference>
<dbReference type="PANTHER" id="PTHR31996:SF2">
    <property type="entry name" value="COILED-COIL DOMAIN-CONTAINING PROTEIN 115"/>
    <property type="match status" value="1"/>
</dbReference>
<dbReference type="PANTHER" id="PTHR31996">
    <property type="entry name" value="COILED-COIL DOMAIN-CONTAINING PROTEIN 115"/>
    <property type="match status" value="1"/>
</dbReference>
<dbReference type="RefSeq" id="XP_033389936.1">
    <property type="nucleotide sequence ID" value="XM_033526666.1"/>
</dbReference>
<dbReference type="InterPro" id="IPR040357">
    <property type="entry name" value="Vma22/CCDC115"/>
</dbReference>
<sequence length="214" mass="23554">MNGNSSLVAQDSPSKDAALEDGVDGEVLIAHLDKLLEDYLHALDEYQQLQQQLSACLASGYFSLAQANFKNPSRIRYGVDHYDDRMQSLRKISVGGDIPNLKFSIQSPSARENKASGPAENDKTSTRPSTEEETSDDHENAGEAAPVENKASSDPLKWFGILVPPELRNAQVSFNRAVEDPVPKLATAIGNLRRQEVEIGRLRKRIRKLGHAGF</sequence>
<organism evidence="3 4">
    <name type="scientific">Aaosphaeria arxii CBS 175.79</name>
    <dbReference type="NCBI Taxonomy" id="1450172"/>
    <lineage>
        <taxon>Eukaryota</taxon>
        <taxon>Fungi</taxon>
        <taxon>Dikarya</taxon>
        <taxon>Ascomycota</taxon>
        <taxon>Pezizomycotina</taxon>
        <taxon>Dothideomycetes</taxon>
        <taxon>Pleosporomycetidae</taxon>
        <taxon>Pleosporales</taxon>
        <taxon>Pleosporales incertae sedis</taxon>
        <taxon>Aaosphaeria</taxon>
    </lineage>
</organism>
<accession>A0A6A5Y9B1</accession>
<evidence type="ECO:0000256" key="2">
    <source>
        <dbReference type="SAM" id="MobiDB-lite"/>
    </source>
</evidence>
<dbReference type="OrthoDB" id="408631at2759"/>
<evidence type="ECO:0000313" key="4">
    <source>
        <dbReference type="Proteomes" id="UP000799778"/>
    </source>
</evidence>
<evidence type="ECO:0000256" key="1">
    <source>
        <dbReference type="ARBA" id="ARBA00093634"/>
    </source>
</evidence>
<keyword evidence="4" id="KW-1185">Reference proteome</keyword>
<dbReference type="GeneID" id="54284063"/>
<proteinExistence type="predicted"/>
<dbReference type="Pfam" id="PF21730">
    <property type="entry name" value="Vma22_CCDC115"/>
    <property type="match status" value="1"/>
</dbReference>
<reference evidence="3" key="1">
    <citation type="journal article" date="2020" name="Stud. Mycol.">
        <title>101 Dothideomycetes genomes: a test case for predicting lifestyles and emergence of pathogens.</title>
        <authorList>
            <person name="Haridas S."/>
            <person name="Albert R."/>
            <person name="Binder M."/>
            <person name="Bloem J."/>
            <person name="Labutti K."/>
            <person name="Salamov A."/>
            <person name="Andreopoulos B."/>
            <person name="Baker S."/>
            <person name="Barry K."/>
            <person name="Bills G."/>
            <person name="Bluhm B."/>
            <person name="Cannon C."/>
            <person name="Castanera R."/>
            <person name="Culley D."/>
            <person name="Daum C."/>
            <person name="Ezra D."/>
            <person name="Gonzalez J."/>
            <person name="Henrissat B."/>
            <person name="Kuo A."/>
            <person name="Liang C."/>
            <person name="Lipzen A."/>
            <person name="Lutzoni F."/>
            <person name="Magnuson J."/>
            <person name="Mondo S."/>
            <person name="Nolan M."/>
            <person name="Ohm R."/>
            <person name="Pangilinan J."/>
            <person name="Park H.-J."/>
            <person name="Ramirez L."/>
            <person name="Alfaro M."/>
            <person name="Sun H."/>
            <person name="Tritt A."/>
            <person name="Yoshinaga Y."/>
            <person name="Zwiers L.-H."/>
            <person name="Turgeon B."/>
            <person name="Goodwin S."/>
            <person name="Spatafora J."/>
            <person name="Crous P."/>
            <person name="Grigoriev I."/>
        </authorList>
    </citation>
    <scope>NUCLEOTIDE SEQUENCE</scope>
    <source>
        <strain evidence="3">CBS 175.79</strain>
    </source>
</reference>
<name>A0A6A5Y9B1_9PLEO</name>
<dbReference type="GO" id="GO:0051082">
    <property type="term" value="F:unfolded protein binding"/>
    <property type="evidence" value="ECO:0007669"/>
    <property type="project" value="TreeGrafter"/>
</dbReference>
<dbReference type="Proteomes" id="UP000799778">
    <property type="component" value="Unassembled WGS sequence"/>
</dbReference>
<feature type="region of interest" description="Disordered" evidence="2">
    <location>
        <begin position="103"/>
        <end position="150"/>
    </location>
</feature>
<evidence type="ECO:0000313" key="3">
    <source>
        <dbReference type="EMBL" id="KAF2021597.1"/>
    </source>
</evidence>
<dbReference type="EMBL" id="ML978066">
    <property type="protein sequence ID" value="KAF2021597.1"/>
    <property type="molecule type" value="Genomic_DNA"/>
</dbReference>
<gene>
    <name evidence="3" type="ORF">BU24DRAFT_417229</name>
</gene>
<dbReference type="GO" id="GO:0070072">
    <property type="term" value="P:vacuolar proton-transporting V-type ATPase complex assembly"/>
    <property type="evidence" value="ECO:0007669"/>
    <property type="project" value="InterPro"/>
</dbReference>
<dbReference type="AlphaFoldDB" id="A0A6A5Y9B1"/>
<protein>
    <recommendedName>
        <fullName evidence="1">Vacuolar ATPase assembly protein VMA22</fullName>
    </recommendedName>
</protein>